<dbReference type="PANTHER" id="PTHR42770">
    <property type="entry name" value="AMINO ACID TRANSPORTER-RELATED"/>
    <property type="match status" value="1"/>
</dbReference>
<evidence type="ECO:0000256" key="4">
    <source>
        <dbReference type="ARBA" id="ARBA00022989"/>
    </source>
</evidence>
<evidence type="ECO:0008006" key="9">
    <source>
        <dbReference type="Google" id="ProtNLM"/>
    </source>
</evidence>
<dbReference type="Pfam" id="PF13520">
    <property type="entry name" value="AA_permease_2"/>
    <property type="match status" value="1"/>
</dbReference>
<feature type="transmembrane region" description="Helical" evidence="6">
    <location>
        <begin position="90"/>
        <end position="111"/>
    </location>
</feature>
<gene>
    <name evidence="7" type="ORF">CKO28_25525</name>
</gene>
<dbReference type="RefSeq" id="WP_200344151.1">
    <property type="nucleotide sequence ID" value="NZ_NRRL01000177.1"/>
</dbReference>
<evidence type="ECO:0000256" key="5">
    <source>
        <dbReference type="ARBA" id="ARBA00023136"/>
    </source>
</evidence>
<feature type="transmembrane region" description="Helical" evidence="6">
    <location>
        <begin position="380"/>
        <end position="408"/>
    </location>
</feature>
<feature type="transmembrane region" description="Helical" evidence="6">
    <location>
        <begin position="347"/>
        <end position="368"/>
    </location>
</feature>
<sequence>MAELQRTLGTRGLVVHYVSSVMGVGVLVLPGIAYGIAGPASLLAWLALVAFSYPFALIFARMSMRYPNARGVIEFIEAAFGPRVASRTGVFLLITLIVANPLLAVAAARYLGEVLHITANRDVLLLGAGIMLGSIVLNLFGIRVNVRAQGILLTLLIIFIMSTCVVAFSTVAEIEQATPVFPNGLTALGMALIVCFFGFIGWENAAPVAEEVVDPDRTFPRAILVGVILVGAIYVTMAATVVLSLSTETGFASGATSFSYILQRIGGPEVGAAGSIVAAGLMMMTTNAWTLGTSRFLFGLSRSGDVPKGLAHVSGDAAVPRRALIALIFLYGATIAGLYVVNGTELTIIELSSSGFLLFFLIGFVAAARTLERRRLRITAVAVGAVTLFMLAINPTGLGFCAVALLIAEGVRQAQSRRECPAVSS</sequence>
<evidence type="ECO:0000256" key="2">
    <source>
        <dbReference type="ARBA" id="ARBA00022475"/>
    </source>
</evidence>
<name>A0ABS1DMX6_9PROT</name>
<dbReference type="Gene3D" id="1.20.1740.10">
    <property type="entry name" value="Amino acid/polyamine transporter I"/>
    <property type="match status" value="1"/>
</dbReference>
<keyword evidence="5 6" id="KW-0472">Membrane</keyword>
<organism evidence="7 8">
    <name type="scientific">Rhodovibrio sodomensis</name>
    <dbReference type="NCBI Taxonomy" id="1088"/>
    <lineage>
        <taxon>Bacteria</taxon>
        <taxon>Pseudomonadati</taxon>
        <taxon>Pseudomonadota</taxon>
        <taxon>Alphaproteobacteria</taxon>
        <taxon>Rhodospirillales</taxon>
        <taxon>Rhodovibrionaceae</taxon>
        <taxon>Rhodovibrio</taxon>
    </lineage>
</organism>
<proteinExistence type="predicted"/>
<dbReference type="PANTHER" id="PTHR42770:SF13">
    <property type="entry name" value="L-METHIONINE_BRANCHED-CHAIN AMINO ACID EXPORTER YJEH"/>
    <property type="match status" value="1"/>
</dbReference>
<evidence type="ECO:0000256" key="6">
    <source>
        <dbReference type="SAM" id="Phobius"/>
    </source>
</evidence>
<dbReference type="Proteomes" id="UP001296873">
    <property type="component" value="Unassembled WGS sequence"/>
</dbReference>
<feature type="transmembrane region" description="Helical" evidence="6">
    <location>
        <begin position="270"/>
        <end position="292"/>
    </location>
</feature>
<evidence type="ECO:0000256" key="3">
    <source>
        <dbReference type="ARBA" id="ARBA00022692"/>
    </source>
</evidence>
<reference evidence="7 8" key="1">
    <citation type="journal article" date="2020" name="Microorganisms">
        <title>Osmotic Adaptation and Compatible Solute Biosynthesis of Phototrophic Bacteria as Revealed from Genome Analyses.</title>
        <authorList>
            <person name="Imhoff J.F."/>
            <person name="Rahn T."/>
            <person name="Kunzel S."/>
            <person name="Keller A."/>
            <person name="Neulinger S.C."/>
        </authorList>
    </citation>
    <scope>NUCLEOTIDE SEQUENCE [LARGE SCALE GENOMIC DNA]</scope>
    <source>
        <strain evidence="7 8">DSM 9895</strain>
    </source>
</reference>
<dbReference type="PIRSF" id="PIRSF006060">
    <property type="entry name" value="AA_transporter"/>
    <property type="match status" value="1"/>
</dbReference>
<dbReference type="EMBL" id="NRRL01000177">
    <property type="protein sequence ID" value="MBK1671366.1"/>
    <property type="molecule type" value="Genomic_DNA"/>
</dbReference>
<comment type="caution">
    <text evidence="7">The sequence shown here is derived from an EMBL/GenBank/DDBJ whole genome shotgun (WGS) entry which is preliminary data.</text>
</comment>
<comment type="subcellular location">
    <subcellularLocation>
        <location evidence="1">Cell membrane</location>
        <topology evidence="1">Multi-pass membrane protein</topology>
    </subcellularLocation>
</comment>
<dbReference type="InterPro" id="IPR002293">
    <property type="entry name" value="AA/rel_permease1"/>
</dbReference>
<evidence type="ECO:0000256" key="1">
    <source>
        <dbReference type="ARBA" id="ARBA00004651"/>
    </source>
</evidence>
<keyword evidence="3 6" id="KW-0812">Transmembrane</keyword>
<feature type="transmembrane region" description="Helical" evidence="6">
    <location>
        <begin position="184"/>
        <end position="202"/>
    </location>
</feature>
<evidence type="ECO:0000313" key="7">
    <source>
        <dbReference type="EMBL" id="MBK1671366.1"/>
    </source>
</evidence>
<feature type="transmembrane region" description="Helical" evidence="6">
    <location>
        <begin position="42"/>
        <end position="60"/>
    </location>
</feature>
<evidence type="ECO:0000313" key="8">
    <source>
        <dbReference type="Proteomes" id="UP001296873"/>
    </source>
</evidence>
<keyword evidence="8" id="KW-1185">Reference proteome</keyword>
<accession>A0ABS1DMX6</accession>
<keyword evidence="2" id="KW-1003">Cell membrane</keyword>
<protein>
    <recommendedName>
        <fullName evidence="9">Amino acid permease</fullName>
    </recommendedName>
</protein>
<keyword evidence="4 6" id="KW-1133">Transmembrane helix</keyword>
<feature type="transmembrane region" description="Helical" evidence="6">
    <location>
        <begin position="12"/>
        <end position="36"/>
    </location>
</feature>
<feature type="transmembrane region" description="Helical" evidence="6">
    <location>
        <begin position="123"/>
        <end position="140"/>
    </location>
</feature>
<feature type="transmembrane region" description="Helical" evidence="6">
    <location>
        <begin position="152"/>
        <end position="172"/>
    </location>
</feature>
<feature type="transmembrane region" description="Helical" evidence="6">
    <location>
        <begin position="223"/>
        <end position="245"/>
    </location>
</feature>
<dbReference type="InterPro" id="IPR050367">
    <property type="entry name" value="APC_superfamily"/>
</dbReference>
<feature type="transmembrane region" description="Helical" evidence="6">
    <location>
        <begin position="323"/>
        <end position="341"/>
    </location>
</feature>